<dbReference type="Proteomes" id="UP001189757">
    <property type="component" value="Unassembled WGS sequence"/>
</dbReference>
<proteinExistence type="predicted"/>
<evidence type="ECO:0000256" key="2">
    <source>
        <dbReference type="SAM" id="SignalP"/>
    </source>
</evidence>
<evidence type="ECO:0000256" key="1">
    <source>
        <dbReference type="SAM" id="MobiDB-lite"/>
    </source>
</evidence>
<dbReference type="RefSeq" id="WP_199032520.1">
    <property type="nucleotide sequence ID" value="NZ_CATZLL010000014.1"/>
</dbReference>
<evidence type="ECO:0000313" key="4">
    <source>
        <dbReference type="Proteomes" id="UP001189757"/>
    </source>
</evidence>
<accession>A0ABN9JTA9</accession>
<dbReference type="EMBL" id="CATZLL010000014">
    <property type="protein sequence ID" value="CAJ0819464.1"/>
    <property type="molecule type" value="Genomic_DNA"/>
</dbReference>
<evidence type="ECO:0000313" key="3">
    <source>
        <dbReference type="EMBL" id="CAJ0819464.1"/>
    </source>
</evidence>
<dbReference type="InterPro" id="IPR006311">
    <property type="entry name" value="TAT_signal"/>
</dbReference>
<feature type="region of interest" description="Disordered" evidence="1">
    <location>
        <begin position="33"/>
        <end position="64"/>
    </location>
</feature>
<name>A0ABN9JTA9_9RALS</name>
<feature type="chain" id="PRO_5046532255" evidence="2">
    <location>
        <begin position="36"/>
        <end position="110"/>
    </location>
</feature>
<feature type="signal peptide" evidence="2">
    <location>
        <begin position="1"/>
        <end position="35"/>
    </location>
</feature>
<reference evidence="3 4" key="1">
    <citation type="submission" date="2023-07" db="EMBL/GenBank/DDBJ databases">
        <authorList>
            <person name="Peeters C."/>
        </authorList>
    </citation>
    <scope>NUCLEOTIDE SEQUENCE [LARGE SCALE GENOMIC DNA]</scope>
    <source>
        <strain evidence="3 4">LMG 18101</strain>
    </source>
</reference>
<protein>
    <submittedName>
        <fullName evidence="3">Uncharacterized protein</fullName>
    </submittedName>
</protein>
<sequence length="110" mass="11632">MNSRLSSLFSRRAALALVAALSASATLLSAQPAAAAEQPNFDAPAATQAGRFDPYTQGADRQADTYGYLSRAGDRFDPYSQGADRQADTYGYLSWNGDASYPKDGAASRV</sequence>
<dbReference type="PROSITE" id="PS51318">
    <property type="entry name" value="TAT"/>
    <property type="match status" value="1"/>
</dbReference>
<gene>
    <name evidence="3" type="ORF">LMG18101_03956</name>
</gene>
<organism evidence="3 4">
    <name type="scientific">Ralstonia flaminis</name>
    <dbReference type="NCBI Taxonomy" id="3058597"/>
    <lineage>
        <taxon>Bacteria</taxon>
        <taxon>Pseudomonadati</taxon>
        <taxon>Pseudomonadota</taxon>
        <taxon>Betaproteobacteria</taxon>
        <taxon>Burkholderiales</taxon>
        <taxon>Burkholderiaceae</taxon>
        <taxon>Ralstonia</taxon>
    </lineage>
</organism>
<keyword evidence="4" id="KW-1185">Reference proteome</keyword>
<comment type="caution">
    <text evidence="3">The sequence shown here is derived from an EMBL/GenBank/DDBJ whole genome shotgun (WGS) entry which is preliminary data.</text>
</comment>
<keyword evidence="2" id="KW-0732">Signal</keyword>